<comment type="caution">
    <text evidence="1">The sequence shown here is derived from an EMBL/GenBank/DDBJ whole genome shotgun (WGS) entry which is preliminary data.</text>
</comment>
<keyword evidence="2" id="KW-1185">Reference proteome</keyword>
<protein>
    <submittedName>
        <fullName evidence="1">Uncharacterized protein</fullName>
    </submittedName>
</protein>
<accession>A0A9P5YPK8</accession>
<dbReference type="Proteomes" id="UP000807469">
    <property type="component" value="Unassembled WGS sequence"/>
</dbReference>
<dbReference type="EMBL" id="MU155473">
    <property type="protein sequence ID" value="KAF9473067.1"/>
    <property type="molecule type" value="Genomic_DNA"/>
</dbReference>
<sequence>MKKNGLLQHRVQGLLDEKSRVLTQLDAAQKKATEKEQAAAKRIAGLVAAHKNAMEKEQVAAKRIADLEAANRKKDDEQRVAQSRLCASEEKQSNLSKLLEVRNAELNDVQPFLTTADAYSGPEIVVMVETLNAEIFQTAAYMAELIEDESMAATNNERTKNVERNRQMLETQLRRDLGEDLWQYFQKNHVDIRGEPLPLQLAFQCILSRWSTLKIRTFLLGHFGDQLGKVYQMIRESEAQAVAGRWRALTNAQLNPFKDDYPPNVVVDILVNMLFFCGWSSSSEKAKKAVLLMQQMVFNIEKMANQIKAATKEGITTTDLDVFVARAGEPLKDGMEDIYSDNASVDAYSFQMSNKRVLCTVGMGLRRTTVKLTEGRPPEYKEEILLKPKVALVSVLDSTRDGMEPIQGRN</sequence>
<proteinExistence type="predicted"/>
<name>A0A9P5YPK8_9AGAR</name>
<reference evidence="1" key="1">
    <citation type="submission" date="2020-11" db="EMBL/GenBank/DDBJ databases">
        <authorList>
            <consortium name="DOE Joint Genome Institute"/>
            <person name="Ahrendt S."/>
            <person name="Riley R."/>
            <person name="Andreopoulos W."/>
            <person name="Labutti K."/>
            <person name="Pangilinan J."/>
            <person name="Ruiz-Duenas F.J."/>
            <person name="Barrasa J.M."/>
            <person name="Sanchez-Garcia M."/>
            <person name="Camarero S."/>
            <person name="Miyauchi S."/>
            <person name="Serrano A."/>
            <person name="Linde D."/>
            <person name="Babiker R."/>
            <person name="Drula E."/>
            <person name="Ayuso-Fernandez I."/>
            <person name="Pacheco R."/>
            <person name="Padilla G."/>
            <person name="Ferreira P."/>
            <person name="Barriuso J."/>
            <person name="Kellner H."/>
            <person name="Castanera R."/>
            <person name="Alfaro M."/>
            <person name="Ramirez L."/>
            <person name="Pisabarro A.G."/>
            <person name="Kuo A."/>
            <person name="Tritt A."/>
            <person name="Lipzen A."/>
            <person name="He G."/>
            <person name="Yan M."/>
            <person name="Ng V."/>
            <person name="Cullen D."/>
            <person name="Martin F."/>
            <person name="Rosso M.-N."/>
            <person name="Henrissat B."/>
            <person name="Hibbett D."/>
            <person name="Martinez A.T."/>
            <person name="Grigoriev I.V."/>
        </authorList>
    </citation>
    <scope>NUCLEOTIDE SEQUENCE</scope>
    <source>
        <strain evidence="1">CIRM-BRFM 674</strain>
    </source>
</reference>
<gene>
    <name evidence="1" type="ORF">BDN70DRAFT_997831</name>
</gene>
<dbReference type="AlphaFoldDB" id="A0A9P5YPK8"/>
<evidence type="ECO:0000313" key="1">
    <source>
        <dbReference type="EMBL" id="KAF9473067.1"/>
    </source>
</evidence>
<evidence type="ECO:0000313" key="2">
    <source>
        <dbReference type="Proteomes" id="UP000807469"/>
    </source>
</evidence>
<dbReference type="OrthoDB" id="3147752at2759"/>
<organism evidence="1 2">
    <name type="scientific">Pholiota conissans</name>
    <dbReference type="NCBI Taxonomy" id="109636"/>
    <lineage>
        <taxon>Eukaryota</taxon>
        <taxon>Fungi</taxon>
        <taxon>Dikarya</taxon>
        <taxon>Basidiomycota</taxon>
        <taxon>Agaricomycotina</taxon>
        <taxon>Agaricomycetes</taxon>
        <taxon>Agaricomycetidae</taxon>
        <taxon>Agaricales</taxon>
        <taxon>Agaricineae</taxon>
        <taxon>Strophariaceae</taxon>
        <taxon>Pholiota</taxon>
    </lineage>
</organism>